<feature type="transmembrane region" description="Helical" evidence="1">
    <location>
        <begin position="175"/>
        <end position="194"/>
    </location>
</feature>
<keyword evidence="1" id="KW-0472">Membrane</keyword>
<keyword evidence="4" id="KW-1185">Reference proteome</keyword>
<reference evidence="3 4" key="1">
    <citation type="submission" date="2019-02" db="EMBL/GenBank/DDBJ databases">
        <title>Bacterial novel species Mucilaginibacter sp. 17JY9-4 isolated from soil.</title>
        <authorList>
            <person name="Jung H.-Y."/>
        </authorList>
    </citation>
    <scope>NUCLEOTIDE SEQUENCE [LARGE SCALE GENOMIC DNA]</scope>
    <source>
        <strain evidence="3 4">17JY9-4</strain>
    </source>
</reference>
<dbReference type="OrthoDB" id="1438991at2"/>
<dbReference type="Proteomes" id="UP000293331">
    <property type="component" value="Unassembled WGS sequence"/>
</dbReference>
<protein>
    <recommendedName>
        <fullName evidence="2">Chemotaxis methyl-accepting receptor HlyB-like 4HB MCP domain-containing protein</fullName>
    </recommendedName>
</protein>
<evidence type="ECO:0000313" key="4">
    <source>
        <dbReference type="Proteomes" id="UP000293331"/>
    </source>
</evidence>
<dbReference type="Pfam" id="PF12729">
    <property type="entry name" value="4HB_MCP_1"/>
    <property type="match status" value="1"/>
</dbReference>
<keyword evidence="1" id="KW-0812">Transmembrane</keyword>
<sequence length="208" mass="23117">MKWAYSLKYKVRAALVLTALTTILLLVNWGGRSDVAQLDRTLTSLLKDRLMPATFVHDISNRLYENKILAANNTGAEKIKANYLAIEQLIKKYEATQLTPEEALQWKKFRVQLKALKSMEDAGSTTPGLSVSREAGFHTTIQYLDNLIRIQVGESDRLIISGKATVSSNILTANIGAAMCIILALFTLVILSATDRALFRPGQRHNLN</sequence>
<feature type="domain" description="Chemotaxis methyl-accepting receptor HlyB-like 4HB MCP" evidence="2">
    <location>
        <begin position="12"/>
        <end position="119"/>
    </location>
</feature>
<accession>A0A4Q5LI80</accession>
<dbReference type="InterPro" id="IPR024478">
    <property type="entry name" value="HlyB_4HB_MCP"/>
</dbReference>
<keyword evidence="1" id="KW-1133">Transmembrane helix</keyword>
<name>A0A4Q5LI80_9SPHI</name>
<evidence type="ECO:0000256" key="1">
    <source>
        <dbReference type="SAM" id="Phobius"/>
    </source>
</evidence>
<gene>
    <name evidence="3" type="ORF">EWM62_15355</name>
</gene>
<dbReference type="EMBL" id="SEWG01000006">
    <property type="protein sequence ID" value="RYU87870.1"/>
    <property type="molecule type" value="Genomic_DNA"/>
</dbReference>
<evidence type="ECO:0000313" key="3">
    <source>
        <dbReference type="EMBL" id="RYU87870.1"/>
    </source>
</evidence>
<proteinExistence type="predicted"/>
<comment type="caution">
    <text evidence="3">The sequence shown here is derived from an EMBL/GenBank/DDBJ whole genome shotgun (WGS) entry which is preliminary data.</text>
</comment>
<dbReference type="RefSeq" id="WP_129877565.1">
    <property type="nucleotide sequence ID" value="NZ_SEWG01000006.1"/>
</dbReference>
<organism evidence="3 4">
    <name type="scientific">Mucilaginibacter terrigena</name>
    <dbReference type="NCBI Taxonomy" id="2492395"/>
    <lineage>
        <taxon>Bacteria</taxon>
        <taxon>Pseudomonadati</taxon>
        <taxon>Bacteroidota</taxon>
        <taxon>Sphingobacteriia</taxon>
        <taxon>Sphingobacteriales</taxon>
        <taxon>Sphingobacteriaceae</taxon>
        <taxon>Mucilaginibacter</taxon>
    </lineage>
</organism>
<evidence type="ECO:0000259" key="2">
    <source>
        <dbReference type="Pfam" id="PF12729"/>
    </source>
</evidence>
<dbReference type="AlphaFoldDB" id="A0A4Q5LI80"/>